<evidence type="ECO:0000256" key="5">
    <source>
        <dbReference type="ARBA" id="ARBA00023049"/>
    </source>
</evidence>
<protein>
    <submittedName>
        <fullName evidence="8">Putative Zn-dependent peptidase</fullName>
    </submittedName>
</protein>
<comment type="similarity">
    <text evidence="1">Belongs to the peptidase M16 family.</text>
</comment>
<gene>
    <name evidence="8" type="ORF">Clopa_1011</name>
</gene>
<reference evidence="8 9" key="1">
    <citation type="submission" date="2012-01" db="EMBL/GenBank/DDBJ databases">
        <title>Complete sequence of chromosome of Clostridium pasteurianum BC1.</title>
        <authorList>
            <consortium name="US DOE Joint Genome Institute"/>
            <person name="Lucas S."/>
            <person name="Han J."/>
            <person name="Lapidus A."/>
            <person name="Cheng J.-F."/>
            <person name="Goodwin L."/>
            <person name="Pitluck S."/>
            <person name="Peters L."/>
            <person name="Mikhailova N."/>
            <person name="Teshima H."/>
            <person name="Detter J.C."/>
            <person name="Han C."/>
            <person name="Tapia R."/>
            <person name="Land M."/>
            <person name="Hauser L."/>
            <person name="Kyrpides N."/>
            <person name="Ivanova N."/>
            <person name="Pagani I."/>
            <person name="Dunn J."/>
            <person name="Taghavi S."/>
            <person name="Francis A."/>
            <person name="van der Lelie D."/>
            <person name="Woyke T."/>
        </authorList>
    </citation>
    <scope>NUCLEOTIDE SEQUENCE [LARGE SCALE GENOMIC DNA]</scope>
    <source>
        <strain evidence="8 9">BC1</strain>
    </source>
</reference>
<accession>R4K8S5</accession>
<keyword evidence="4" id="KW-0862">Zinc</keyword>
<dbReference type="GO" id="GO:0006508">
    <property type="term" value="P:proteolysis"/>
    <property type="evidence" value="ECO:0007669"/>
    <property type="project" value="UniProtKB-KW"/>
</dbReference>
<dbReference type="KEGG" id="cpas:Clopa_1011"/>
<dbReference type="InterPro" id="IPR007863">
    <property type="entry name" value="Peptidase_M16_C"/>
</dbReference>
<dbReference type="OrthoDB" id="9811314at2"/>
<evidence type="ECO:0000313" key="8">
    <source>
        <dbReference type="EMBL" id="AGK96020.1"/>
    </source>
</evidence>
<dbReference type="eggNOG" id="COG0612">
    <property type="taxonomic scope" value="Bacteria"/>
</dbReference>
<dbReference type="InterPro" id="IPR011765">
    <property type="entry name" value="Pept_M16_N"/>
</dbReference>
<evidence type="ECO:0000256" key="1">
    <source>
        <dbReference type="ARBA" id="ARBA00007261"/>
    </source>
</evidence>
<dbReference type="Proteomes" id="UP000013523">
    <property type="component" value="Chromosome"/>
</dbReference>
<dbReference type="RefSeq" id="WP_015614343.1">
    <property type="nucleotide sequence ID" value="NC_021182.1"/>
</dbReference>
<dbReference type="GO" id="GO:0046872">
    <property type="term" value="F:metal ion binding"/>
    <property type="evidence" value="ECO:0007669"/>
    <property type="project" value="InterPro"/>
</dbReference>
<evidence type="ECO:0000256" key="3">
    <source>
        <dbReference type="ARBA" id="ARBA00022801"/>
    </source>
</evidence>
<dbReference type="GO" id="GO:0008237">
    <property type="term" value="F:metallopeptidase activity"/>
    <property type="evidence" value="ECO:0007669"/>
    <property type="project" value="UniProtKB-KW"/>
</dbReference>
<sequence>MKVNINKYYSDMDKLKLGTLENGLSYYIYDNAAEGDVIRISLVVKVGSLMEEDSQAGIAHFIEHMCIYNSNFVYTNEDNIEVKKNSLMSGYTNFEETVYFLNCQIEELKYRLVAFRDIITGRNLVMSSMNEIKEELRLEIITESKTSKFRLQQIILPELVGIKQLKDKFPLGSLKCVQDLSFESVQRFHNKWYKPENSAVFIVGSIEKCKAKALLEEIFSTIERSNSSYVKPSFKSNISSSKVLMNTVHNLKYDEMQLYYLKPSLRYNSINDLKSKITDYFGLTLIEKYIKEVLMINEIDFISLAFVSERLLSEMNFNVLELKVKEGLFKKAECVFNIIIKELASHGLSEKQFIKYKQNFIYELTEYYRQNKVVSNKEIAKECVSNYLFNEPLISVNHEYNLCCSIVQELQLKDFNILIEKILKNENLLLSFNSKEDLFESKDKFERILNFNQ</sequence>
<dbReference type="PANTHER" id="PTHR43690">
    <property type="entry name" value="NARDILYSIN"/>
    <property type="match status" value="1"/>
</dbReference>
<dbReference type="PATRIC" id="fig|86416.3.peg.1005"/>
<feature type="domain" description="Peptidase M16 C-terminal" evidence="7">
    <location>
        <begin position="180"/>
        <end position="265"/>
    </location>
</feature>
<dbReference type="AlphaFoldDB" id="R4K8S5"/>
<dbReference type="Gene3D" id="3.30.830.10">
    <property type="entry name" value="Metalloenzyme, LuxS/M16 peptidase-like"/>
    <property type="match status" value="2"/>
</dbReference>
<evidence type="ECO:0000256" key="2">
    <source>
        <dbReference type="ARBA" id="ARBA00022670"/>
    </source>
</evidence>
<dbReference type="HOGENOM" id="CLU_603706_0_0_9"/>
<dbReference type="Pfam" id="PF00675">
    <property type="entry name" value="Peptidase_M16"/>
    <property type="match status" value="1"/>
</dbReference>
<keyword evidence="3" id="KW-0378">Hydrolase</keyword>
<evidence type="ECO:0000313" key="9">
    <source>
        <dbReference type="Proteomes" id="UP000013523"/>
    </source>
</evidence>
<dbReference type="EMBL" id="CP003261">
    <property type="protein sequence ID" value="AGK96020.1"/>
    <property type="molecule type" value="Genomic_DNA"/>
</dbReference>
<name>R4K8S5_CLOPA</name>
<feature type="domain" description="Peptidase M16 N-terminal" evidence="6">
    <location>
        <begin position="30"/>
        <end position="140"/>
    </location>
</feature>
<dbReference type="SUPFAM" id="SSF63411">
    <property type="entry name" value="LuxS/MPP-like metallohydrolase"/>
    <property type="match status" value="1"/>
</dbReference>
<proteinExistence type="inferred from homology"/>
<dbReference type="Pfam" id="PF05193">
    <property type="entry name" value="Peptidase_M16_C"/>
    <property type="match status" value="1"/>
</dbReference>
<evidence type="ECO:0000259" key="6">
    <source>
        <dbReference type="Pfam" id="PF00675"/>
    </source>
</evidence>
<dbReference type="PANTHER" id="PTHR43690:SF17">
    <property type="entry name" value="PROTEIN YHJJ"/>
    <property type="match status" value="1"/>
</dbReference>
<dbReference type="InterPro" id="IPR011249">
    <property type="entry name" value="Metalloenz_LuxS/M16"/>
</dbReference>
<keyword evidence="2" id="KW-0645">Protease</keyword>
<organism evidence="8 9">
    <name type="scientific">Clostridium pasteurianum BC1</name>
    <dbReference type="NCBI Taxonomy" id="86416"/>
    <lineage>
        <taxon>Bacteria</taxon>
        <taxon>Bacillati</taxon>
        <taxon>Bacillota</taxon>
        <taxon>Clostridia</taxon>
        <taxon>Eubacteriales</taxon>
        <taxon>Clostridiaceae</taxon>
        <taxon>Clostridium</taxon>
    </lineage>
</organism>
<dbReference type="InterPro" id="IPR050626">
    <property type="entry name" value="Peptidase_M16"/>
</dbReference>
<keyword evidence="5" id="KW-0482">Metalloprotease</keyword>
<dbReference type="STRING" id="86416.Clopa_1011"/>
<keyword evidence="9" id="KW-1185">Reference proteome</keyword>
<evidence type="ECO:0000256" key="4">
    <source>
        <dbReference type="ARBA" id="ARBA00022833"/>
    </source>
</evidence>
<evidence type="ECO:0000259" key="7">
    <source>
        <dbReference type="Pfam" id="PF05193"/>
    </source>
</evidence>